<dbReference type="InterPro" id="IPR002300">
    <property type="entry name" value="aa-tRNA-synth_Ia"/>
</dbReference>
<dbReference type="InterPro" id="IPR014729">
    <property type="entry name" value="Rossmann-like_a/b/a_fold"/>
</dbReference>
<comment type="function">
    <text evidence="8">Catalyzes the attachment of valine to tRNA(Val). As ValRS can inadvertently accommodate and process structurally similar amino acids such as threonine, to avoid such errors, it has a 'posttransfer' editing activity that hydrolyzes mischarged Thr-tRNA(Val) in a tRNA-dependent manner.</text>
</comment>
<dbReference type="PANTHER" id="PTHR11946">
    <property type="entry name" value="VALYL-TRNA SYNTHETASES"/>
    <property type="match status" value="1"/>
</dbReference>
<dbReference type="PROSITE" id="PS00178">
    <property type="entry name" value="AA_TRNA_LIGASE_I"/>
    <property type="match status" value="1"/>
</dbReference>
<dbReference type="Pfam" id="PF00133">
    <property type="entry name" value="tRNA-synt_1"/>
    <property type="match status" value="1"/>
</dbReference>
<evidence type="ECO:0000256" key="6">
    <source>
        <dbReference type="ARBA" id="ARBA00023146"/>
    </source>
</evidence>
<evidence type="ECO:0000259" key="11">
    <source>
        <dbReference type="Pfam" id="PF08264"/>
    </source>
</evidence>
<feature type="region of interest" description="Disordered" evidence="9">
    <location>
        <begin position="1"/>
        <end position="21"/>
    </location>
</feature>
<dbReference type="InterPro" id="IPR009008">
    <property type="entry name" value="Val/Leu/Ile-tRNA-synth_edit"/>
</dbReference>
<keyword evidence="6 8" id="KW-0030">Aminoacyl-tRNA synthetase</keyword>
<keyword evidence="2 8" id="KW-0436">Ligase</keyword>
<evidence type="ECO:0000256" key="9">
    <source>
        <dbReference type="SAM" id="MobiDB-lite"/>
    </source>
</evidence>
<evidence type="ECO:0000256" key="3">
    <source>
        <dbReference type="ARBA" id="ARBA00022741"/>
    </source>
</evidence>
<dbReference type="InterPro" id="IPR033705">
    <property type="entry name" value="Anticodon_Ia_Val"/>
</dbReference>
<evidence type="ECO:0000256" key="4">
    <source>
        <dbReference type="ARBA" id="ARBA00022840"/>
    </source>
</evidence>
<evidence type="ECO:0000313" key="13">
    <source>
        <dbReference type="Proteomes" id="UP001183648"/>
    </source>
</evidence>
<comment type="similarity">
    <text evidence="8">Belongs to the class-I aminoacyl-tRNA synthetase family. ValS type 2 subfamily.</text>
</comment>
<dbReference type="InterPro" id="IPR001412">
    <property type="entry name" value="aa-tRNA-synth_I_CS"/>
</dbReference>
<keyword evidence="5 8" id="KW-0648">Protein biosynthesis</keyword>
<evidence type="ECO:0000256" key="2">
    <source>
        <dbReference type="ARBA" id="ARBA00022598"/>
    </source>
</evidence>
<dbReference type="Gene3D" id="3.40.50.620">
    <property type="entry name" value="HUPs"/>
    <property type="match status" value="2"/>
</dbReference>
<feature type="region of interest" description="Disordered" evidence="9">
    <location>
        <begin position="492"/>
        <end position="519"/>
    </location>
</feature>
<sequence>MTDTQRPAMGTAPDTSTPDRGVVVPDRPALEGLEATWSARWKEQDTYRFDRSKTREQVYAIDTPPPTVSGSLHVGHVFSYTHTDLVARFQRMCGKEVFYPMGWDDNGLPTERRVQNYYGVRCDPSLPYDPDFVAPEKPDPKRQVPISRPNFIELCEKLVVEDEKAFEALWRQLGLSVDWTQTYTTVGKKAQTVSQRAFLRNFARGEAYLQEAPTLWDVTFQTAVAQAELEAREYPGAYHRVAFHGPVSTGSTTGKVHIETTRPELIPAVVALIAHPDDERYQALFGTTVTSPVFGVEIPVVAHEAAEPDKGAGIAMCCTFGDLTDVTWWRELDLPVRTVVGRDGRLHRETPEWLSAEPAATAYAELAGKTTFSAREAMVALLRESGDLDGEPRPTQRMANFYEKGDKPLEIVATRQWYIRNGGRDTALRDELVERGSELQWLPPHMRHRYDNWVGGLNGDWLVSRQRFFGIPFPVWYPLSAEGEPDYDHPLLPREADLPVDPSTDAPSGYSADQRGRPGGFIGDPDVMDTWATSSLTPQIAAGWESDDDLFSRVFPMDLCTQAHDIIRTWLFSRVVRSHFEHGVVPWTHAMMSGFVVDPDRKKMSKSKGNVVVPTEILDKYGADAVRWRAAMARPGLDSPFDESQMKVGRRLAMKVLNASKFVLSGPGAGEVDPAAATDPVDRALLAGLAQVVERATAAFAAYDYTTALEVTERFFWSFCDDYVELVKERAYGARGEEAARSARATLATALHVQLRLLAPFLVYVTEEVWSWWQEGSVHHQPWPTTADLGGVEGDPELLGAVAEALAALRGVKSAAKVSMRTELTDAVVSGSAASLSRVEAAREDLCAALKVVGGLTLEQSDGDVLVARAEVAPPS</sequence>
<dbReference type="InterPro" id="IPR002303">
    <property type="entry name" value="Valyl-tRNA_ligase"/>
</dbReference>
<dbReference type="GO" id="GO:0004832">
    <property type="term" value="F:valine-tRNA ligase activity"/>
    <property type="evidence" value="ECO:0007669"/>
    <property type="project" value="UniProtKB-EC"/>
</dbReference>
<feature type="domain" description="Aminoacyl-tRNA synthetase class Ia" evidence="10">
    <location>
        <begin position="37"/>
        <end position="635"/>
    </location>
</feature>
<comment type="domain">
    <text evidence="8">ValRS has two distinct active sites: one for aminoacylation and one for editing. The misactivated threonine is translocated from the active site to the editing site.</text>
</comment>
<dbReference type="CDD" id="cd07962">
    <property type="entry name" value="Anticodon_Ia_Val"/>
    <property type="match status" value="1"/>
</dbReference>
<protein>
    <recommendedName>
        <fullName evidence="8">Valine--tRNA ligase</fullName>
        <ecNumber evidence="8">6.1.1.9</ecNumber>
    </recommendedName>
    <alternativeName>
        <fullName evidence="8">Valyl-tRNA synthetase</fullName>
        <shortName evidence="8">ValRS</shortName>
    </alternativeName>
</protein>
<dbReference type="SUPFAM" id="SSF47323">
    <property type="entry name" value="Anticodon-binding domain of a subclass of class I aminoacyl-tRNA synthetases"/>
    <property type="match status" value="1"/>
</dbReference>
<dbReference type="Proteomes" id="UP001183648">
    <property type="component" value="Unassembled WGS sequence"/>
</dbReference>
<evidence type="ECO:0000256" key="8">
    <source>
        <dbReference type="HAMAP-Rule" id="MF_02005"/>
    </source>
</evidence>
<feature type="short sequence motif" description="'HIGH' region" evidence="8">
    <location>
        <begin position="66"/>
        <end position="76"/>
    </location>
</feature>
<dbReference type="NCBIfam" id="NF009687">
    <property type="entry name" value="PRK13208.1"/>
    <property type="match status" value="1"/>
</dbReference>
<dbReference type="InterPro" id="IPR022874">
    <property type="entry name" value="Valine-tRNA_ligase_type_2"/>
</dbReference>
<dbReference type="SUPFAM" id="SSF50677">
    <property type="entry name" value="ValRS/IleRS/LeuRS editing domain"/>
    <property type="match status" value="1"/>
</dbReference>
<dbReference type="Pfam" id="PF08264">
    <property type="entry name" value="Anticodon_1"/>
    <property type="match status" value="1"/>
</dbReference>
<keyword evidence="3 8" id="KW-0547">Nucleotide-binding</keyword>
<dbReference type="Gene3D" id="3.90.740.10">
    <property type="entry name" value="Valyl/Leucyl/Isoleucyl-tRNA synthetase, editing domain"/>
    <property type="match status" value="1"/>
</dbReference>
<keyword evidence="4 8" id="KW-0067">ATP-binding</keyword>
<dbReference type="EC" id="6.1.1.9" evidence="8"/>
<dbReference type="InterPro" id="IPR009080">
    <property type="entry name" value="tRNAsynth_Ia_anticodon-bd"/>
</dbReference>
<evidence type="ECO:0000256" key="5">
    <source>
        <dbReference type="ARBA" id="ARBA00022917"/>
    </source>
</evidence>
<dbReference type="RefSeq" id="WP_374725125.1">
    <property type="nucleotide sequence ID" value="NZ_BAAAPS010000005.1"/>
</dbReference>
<accession>A0ABU2C0N3</accession>
<name>A0ABU2C0N3_9ACTN</name>
<dbReference type="NCBIfam" id="NF000540">
    <property type="entry name" value="alt_ValS"/>
    <property type="match status" value="1"/>
</dbReference>
<comment type="caution">
    <text evidence="12">The sequence shown here is derived from an EMBL/GenBank/DDBJ whole genome shotgun (WGS) entry which is preliminary data.</text>
</comment>
<evidence type="ECO:0000256" key="7">
    <source>
        <dbReference type="ARBA" id="ARBA00047552"/>
    </source>
</evidence>
<feature type="domain" description="Methionyl/Valyl/Leucyl/Isoleucyl-tRNA synthetase anticodon-binding" evidence="11">
    <location>
        <begin position="682"/>
        <end position="824"/>
    </location>
</feature>
<dbReference type="PANTHER" id="PTHR11946:SF93">
    <property type="entry name" value="VALINE--TRNA LIGASE, CHLOROPLASTIC_MITOCHONDRIAL 2"/>
    <property type="match status" value="1"/>
</dbReference>
<comment type="subunit">
    <text evidence="8">Monomer.</text>
</comment>
<comment type="subcellular location">
    <subcellularLocation>
        <location evidence="8">Cytoplasm</location>
    </subcellularLocation>
</comment>
<dbReference type="Gene3D" id="1.10.730.10">
    <property type="entry name" value="Isoleucyl-tRNA Synthetase, Domain 1"/>
    <property type="match status" value="1"/>
</dbReference>
<feature type="binding site" evidence="8">
    <location>
        <position position="606"/>
    </location>
    <ligand>
        <name>ATP</name>
        <dbReference type="ChEBI" id="CHEBI:30616"/>
    </ligand>
</feature>
<feature type="short sequence motif" description="'KMSKS' region" evidence="8">
    <location>
        <begin position="603"/>
        <end position="607"/>
    </location>
</feature>
<dbReference type="SUPFAM" id="SSF52374">
    <property type="entry name" value="Nucleotidylyl transferase"/>
    <property type="match status" value="1"/>
</dbReference>
<evidence type="ECO:0000259" key="10">
    <source>
        <dbReference type="Pfam" id="PF00133"/>
    </source>
</evidence>
<dbReference type="InterPro" id="IPR013155">
    <property type="entry name" value="M/V/L/I-tRNA-synth_anticd-bd"/>
</dbReference>
<organism evidence="12 13">
    <name type="scientific">Nocardioides marmoribigeumensis</name>
    <dbReference type="NCBI Taxonomy" id="433649"/>
    <lineage>
        <taxon>Bacteria</taxon>
        <taxon>Bacillati</taxon>
        <taxon>Actinomycetota</taxon>
        <taxon>Actinomycetes</taxon>
        <taxon>Propionibacteriales</taxon>
        <taxon>Nocardioidaceae</taxon>
        <taxon>Nocardioides</taxon>
    </lineage>
</organism>
<dbReference type="EMBL" id="JAVDYG010000001">
    <property type="protein sequence ID" value="MDR7364221.1"/>
    <property type="molecule type" value="Genomic_DNA"/>
</dbReference>
<dbReference type="InterPro" id="IPR048044">
    <property type="entry name" value="Valyl-tRNA_ligase_actino"/>
</dbReference>
<proteinExistence type="inferred from homology"/>
<comment type="catalytic activity">
    <reaction evidence="7 8">
        <text>tRNA(Val) + L-valine + ATP = L-valyl-tRNA(Val) + AMP + diphosphate</text>
        <dbReference type="Rhea" id="RHEA:10704"/>
        <dbReference type="Rhea" id="RHEA-COMP:9672"/>
        <dbReference type="Rhea" id="RHEA-COMP:9708"/>
        <dbReference type="ChEBI" id="CHEBI:30616"/>
        <dbReference type="ChEBI" id="CHEBI:33019"/>
        <dbReference type="ChEBI" id="CHEBI:57762"/>
        <dbReference type="ChEBI" id="CHEBI:78442"/>
        <dbReference type="ChEBI" id="CHEBI:78537"/>
        <dbReference type="ChEBI" id="CHEBI:456215"/>
        <dbReference type="EC" id="6.1.1.9"/>
    </reaction>
</comment>
<reference evidence="12 13" key="1">
    <citation type="submission" date="2023-07" db="EMBL/GenBank/DDBJ databases">
        <title>Sequencing the genomes of 1000 actinobacteria strains.</title>
        <authorList>
            <person name="Klenk H.-P."/>
        </authorList>
    </citation>
    <scope>NUCLEOTIDE SEQUENCE [LARGE SCALE GENOMIC DNA]</scope>
    <source>
        <strain evidence="12 13">DSM 19426</strain>
    </source>
</reference>
<dbReference type="PRINTS" id="PR00986">
    <property type="entry name" value="TRNASYNTHVAL"/>
</dbReference>
<evidence type="ECO:0000256" key="1">
    <source>
        <dbReference type="ARBA" id="ARBA00022490"/>
    </source>
</evidence>
<dbReference type="HAMAP" id="MF_02005">
    <property type="entry name" value="Val_tRNA_synth_type2"/>
    <property type="match status" value="1"/>
</dbReference>
<keyword evidence="1 8" id="KW-0963">Cytoplasm</keyword>
<keyword evidence="13" id="KW-1185">Reference proteome</keyword>
<gene>
    <name evidence="8" type="primary">valS</name>
    <name evidence="12" type="ORF">J2S63_003774</name>
</gene>
<evidence type="ECO:0000313" key="12">
    <source>
        <dbReference type="EMBL" id="MDR7364221.1"/>
    </source>
</evidence>